<evidence type="ECO:0000256" key="3">
    <source>
        <dbReference type="ARBA" id="ARBA00022808"/>
    </source>
</evidence>
<dbReference type="PANTHER" id="PTHR11358">
    <property type="entry name" value="ARGINASE/AGMATINASE"/>
    <property type="match status" value="1"/>
</dbReference>
<keyword evidence="4 5" id="KW-0464">Manganese</keyword>
<reference evidence="9 10" key="1">
    <citation type="submission" date="2018-06" db="EMBL/GenBank/DDBJ databases">
        <title>Genomic Encyclopedia of Type Strains, Phase IV (KMG-IV): sequencing the most valuable type-strain genomes for metagenomic binning, comparative biology and taxonomic classification.</title>
        <authorList>
            <person name="Goeker M."/>
        </authorList>
    </citation>
    <scope>NUCLEOTIDE SEQUENCE [LARGE SCALE GENOMIC DNA]</scope>
    <source>
        <strain evidence="9 10">DSM 24032</strain>
    </source>
</reference>
<evidence type="ECO:0000256" key="2">
    <source>
        <dbReference type="ARBA" id="ARBA00022801"/>
    </source>
</evidence>
<name>A0A395JMZ2_9GAMM</name>
<sequence length="332" mass="35742">MTNNDINEVWSGRADPEDGDDGLRLHQVVQAYSNAVAPGGTTLIGFASDLGVQHNQGRVGAQAGPQALRSALANIAWHGASPVYDAGNITVADNTEVDALSDAQTDYATAVYNALCNQQFVLGLGGGHEIAWGSYQGCRHYLDHCGKHKSRIGILNFDAHFDLRKPPVDAPWAGSSGTPFYQVAQDCAARELPFKYACLGVSRTANTRALFNTADKLKVPYLLDSDFNRSTSESLINQFIAEIDYLYVTVCLDALPASVAPGVSAPAANGVRLTDLLASLTMVSDACDKHSVRWLMADIAELNPKYDIDQRTAKTAARIVYDIIELNLKAPI</sequence>
<dbReference type="AlphaFoldDB" id="A0A395JMZ2"/>
<dbReference type="InParanoid" id="A0A395JMZ2"/>
<dbReference type="GO" id="GO:0019556">
    <property type="term" value="P:L-histidine catabolic process to glutamate and formamide"/>
    <property type="evidence" value="ECO:0007669"/>
    <property type="project" value="UniProtKB-UniRule"/>
</dbReference>
<protein>
    <recommendedName>
        <fullName evidence="5 6">Formimidoylglutamase</fullName>
        <ecNumber evidence="5 6">3.5.3.8</ecNumber>
    </recommendedName>
    <alternativeName>
        <fullName evidence="5">Formiminoglutamase</fullName>
    </alternativeName>
    <alternativeName>
        <fullName evidence="5">Formiminoglutamate hydrolase</fullName>
    </alternativeName>
</protein>
<dbReference type="GO" id="GO:0008783">
    <property type="term" value="F:agmatinase activity"/>
    <property type="evidence" value="ECO:0007669"/>
    <property type="project" value="TreeGrafter"/>
</dbReference>
<evidence type="ECO:0000313" key="10">
    <source>
        <dbReference type="Proteomes" id="UP000253083"/>
    </source>
</evidence>
<dbReference type="Pfam" id="PF00491">
    <property type="entry name" value="Arginase"/>
    <property type="match status" value="1"/>
</dbReference>
<keyword evidence="1 5" id="KW-0479">Metal-binding</keyword>
<dbReference type="PROSITE" id="PS51409">
    <property type="entry name" value="ARGINASE_2"/>
    <property type="match status" value="1"/>
</dbReference>
<dbReference type="GO" id="GO:0050415">
    <property type="term" value="F:formimidoylglutamase activity"/>
    <property type="evidence" value="ECO:0007669"/>
    <property type="project" value="UniProtKB-UniRule"/>
</dbReference>
<evidence type="ECO:0000256" key="7">
    <source>
        <dbReference type="PIRSR" id="PIRSR036979-1"/>
    </source>
</evidence>
<evidence type="ECO:0000256" key="4">
    <source>
        <dbReference type="ARBA" id="ARBA00023211"/>
    </source>
</evidence>
<dbReference type="InterPro" id="IPR005923">
    <property type="entry name" value="HutG"/>
</dbReference>
<dbReference type="Gene3D" id="3.40.800.10">
    <property type="entry name" value="Ureohydrolase domain"/>
    <property type="match status" value="1"/>
</dbReference>
<feature type="binding site" evidence="5">
    <location>
        <position position="158"/>
    </location>
    <ligand>
        <name>Mn(2+)</name>
        <dbReference type="ChEBI" id="CHEBI:29035"/>
        <label>2</label>
    </ligand>
</feature>
<dbReference type="OrthoDB" id="9789727at2"/>
<keyword evidence="3 5" id="KW-0369">Histidine metabolism</keyword>
<feature type="binding site" evidence="5 7">
    <location>
        <position position="128"/>
    </location>
    <ligand>
        <name>Mn(2+)</name>
        <dbReference type="ChEBI" id="CHEBI:29035"/>
        <label>1</label>
    </ligand>
</feature>
<keyword evidence="10" id="KW-1185">Reference proteome</keyword>
<feature type="binding site" evidence="5 7">
    <location>
        <position position="158"/>
    </location>
    <ligand>
        <name>Mn(2+)</name>
        <dbReference type="ChEBI" id="CHEBI:29035"/>
        <label>1</label>
    </ligand>
</feature>
<dbReference type="HAMAP" id="MF_00737">
    <property type="entry name" value="Formimidoylglutam"/>
    <property type="match status" value="1"/>
</dbReference>
<evidence type="ECO:0000256" key="8">
    <source>
        <dbReference type="PROSITE-ProRule" id="PRU00742"/>
    </source>
</evidence>
<dbReference type="GO" id="GO:0019557">
    <property type="term" value="P:L-histidine catabolic process to glutamate and formate"/>
    <property type="evidence" value="ECO:0007669"/>
    <property type="project" value="UniProtKB-UniPathway"/>
</dbReference>
<dbReference type="GO" id="GO:0030145">
    <property type="term" value="F:manganese ion binding"/>
    <property type="evidence" value="ECO:0007669"/>
    <property type="project" value="UniProtKB-UniRule"/>
</dbReference>
<evidence type="ECO:0000256" key="1">
    <source>
        <dbReference type="ARBA" id="ARBA00022723"/>
    </source>
</evidence>
<dbReference type="Proteomes" id="UP000253083">
    <property type="component" value="Unassembled WGS sequence"/>
</dbReference>
<feature type="binding site" evidence="5">
    <location>
        <position position="253"/>
    </location>
    <ligand>
        <name>Mn(2+)</name>
        <dbReference type="ChEBI" id="CHEBI:29035"/>
        <label>2</label>
    </ligand>
</feature>
<comment type="catalytic activity">
    <reaction evidence="5">
        <text>N-formimidoyl-L-glutamate + H2O = formamide + L-glutamate</text>
        <dbReference type="Rhea" id="RHEA:22492"/>
        <dbReference type="ChEBI" id="CHEBI:15377"/>
        <dbReference type="ChEBI" id="CHEBI:16397"/>
        <dbReference type="ChEBI" id="CHEBI:29985"/>
        <dbReference type="ChEBI" id="CHEBI:58928"/>
        <dbReference type="EC" id="3.5.3.8"/>
    </reaction>
</comment>
<dbReference type="PIRSF" id="PIRSF036979">
    <property type="entry name" value="Arginase"/>
    <property type="match status" value="1"/>
</dbReference>
<dbReference type="EMBL" id="QNRT01000001">
    <property type="protein sequence ID" value="RBP53034.1"/>
    <property type="molecule type" value="Genomic_DNA"/>
</dbReference>
<dbReference type="UniPathway" id="UPA00379">
    <property type="reaction ID" value="UER00552"/>
</dbReference>
<dbReference type="EC" id="3.5.3.8" evidence="5 6"/>
<organism evidence="9 10">
    <name type="scientific">Arenicella xantha</name>
    <dbReference type="NCBI Taxonomy" id="644221"/>
    <lineage>
        <taxon>Bacteria</taxon>
        <taxon>Pseudomonadati</taxon>
        <taxon>Pseudomonadota</taxon>
        <taxon>Gammaproteobacteria</taxon>
        <taxon>Arenicellales</taxon>
        <taxon>Arenicellaceae</taxon>
        <taxon>Arenicella</taxon>
    </lineage>
</organism>
<comment type="similarity">
    <text evidence="5 8">Belongs to the arginase family.</text>
</comment>
<dbReference type="InterPro" id="IPR006035">
    <property type="entry name" value="Ureohydrolase"/>
</dbReference>
<feature type="binding site" evidence="5">
    <location>
        <position position="251"/>
    </location>
    <ligand>
        <name>Mn(2+)</name>
        <dbReference type="ChEBI" id="CHEBI:29035"/>
        <label>2</label>
    </ligand>
</feature>
<dbReference type="InterPro" id="IPR023696">
    <property type="entry name" value="Ureohydrolase_dom_sf"/>
</dbReference>
<evidence type="ECO:0000313" key="9">
    <source>
        <dbReference type="EMBL" id="RBP53034.1"/>
    </source>
</evidence>
<comment type="cofactor">
    <cofactor evidence="5 7">
        <name>Mn(2+)</name>
        <dbReference type="ChEBI" id="CHEBI:29035"/>
    </cofactor>
    <text evidence="5 7">Binds 2 manganese ions per subunit.</text>
</comment>
<dbReference type="GO" id="GO:0033389">
    <property type="term" value="P:putrescine biosynthetic process from arginine, via agmatine"/>
    <property type="evidence" value="ECO:0007669"/>
    <property type="project" value="TreeGrafter"/>
</dbReference>
<dbReference type="CDD" id="cd09988">
    <property type="entry name" value="Formimidoylglutamase"/>
    <property type="match status" value="1"/>
</dbReference>
<gene>
    <name evidence="5" type="primary">hutG</name>
    <name evidence="9" type="ORF">DFR28_101419</name>
</gene>
<comment type="function">
    <text evidence="5">Catalyzes the conversion of N-formimidoyl-L-glutamate to L-glutamate and formamide.</text>
</comment>
<comment type="caution">
    <text evidence="9">The sequence shown here is derived from an EMBL/GenBank/DDBJ whole genome shotgun (WGS) entry which is preliminary data.</text>
</comment>
<feature type="binding site" evidence="5 7">
    <location>
        <position position="251"/>
    </location>
    <ligand>
        <name>Mn(2+)</name>
        <dbReference type="ChEBI" id="CHEBI:29035"/>
        <label>1</label>
    </ligand>
</feature>
<dbReference type="RefSeq" id="WP_113952640.1">
    <property type="nucleotide sequence ID" value="NZ_QNRT01000001.1"/>
</dbReference>
<feature type="binding site" evidence="7">
    <location>
        <position position="253"/>
    </location>
    <ligand>
        <name>Mn(2+)</name>
        <dbReference type="ChEBI" id="CHEBI:29035"/>
        <label>1</label>
    </ligand>
</feature>
<dbReference type="PANTHER" id="PTHR11358:SF35">
    <property type="entry name" value="FORMIMIDOYLGLUTAMASE"/>
    <property type="match status" value="1"/>
</dbReference>
<dbReference type="SUPFAM" id="SSF52768">
    <property type="entry name" value="Arginase/deacetylase"/>
    <property type="match status" value="1"/>
</dbReference>
<dbReference type="NCBIfam" id="TIGR01227">
    <property type="entry name" value="hutG"/>
    <property type="match status" value="1"/>
</dbReference>
<feature type="binding site" evidence="7">
    <location>
        <position position="160"/>
    </location>
    <ligand>
        <name>Mn(2+)</name>
        <dbReference type="ChEBI" id="CHEBI:29035"/>
        <label>1</label>
    </ligand>
</feature>
<dbReference type="FunCoup" id="A0A395JMZ2">
    <property type="interactions" value="486"/>
</dbReference>
<evidence type="ECO:0000256" key="5">
    <source>
        <dbReference type="HAMAP-Rule" id="MF_00737"/>
    </source>
</evidence>
<feature type="binding site" evidence="5 7">
    <location>
        <position position="162"/>
    </location>
    <ligand>
        <name>Mn(2+)</name>
        <dbReference type="ChEBI" id="CHEBI:29035"/>
        <label>1</label>
    </ligand>
</feature>
<feature type="binding site" evidence="5">
    <location>
        <position position="160"/>
    </location>
    <ligand>
        <name>Mn(2+)</name>
        <dbReference type="ChEBI" id="CHEBI:29035"/>
        <label>2</label>
    </ligand>
</feature>
<comment type="pathway">
    <text evidence="5">Amino-acid degradation; L-histidine degradation into L-glutamate; L-glutamate from N-formimidoyl-L-glutamate (hydrolase route): step 1/1.</text>
</comment>
<keyword evidence="2 5" id="KW-0378">Hydrolase</keyword>
<evidence type="ECO:0000256" key="6">
    <source>
        <dbReference type="NCBIfam" id="TIGR01227"/>
    </source>
</evidence>
<accession>A0A395JMZ2</accession>
<proteinExistence type="inferred from homology"/>